<proteinExistence type="predicted"/>
<protein>
    <submittedName>
        <fullName evidence="2">Uncharacterized protein</fullName>
    </submittedName>
</protein>
<evidence type="ECO:0000256" key="1">
    <source>
        <dbReference type="SAM" id="Phobius"/>
    </source>
</evidence>
<keyword evidence="1" id="KW-0812">Transmembrane</keyword>
<dbReference type="EMBL" id="CP002000">
    <property type="protein sequence ID" value="ADJ47501.1"/>
    <property type="molecule type" value="Genomic_DNA"/>
</dbReference>
<keyword evidence="1" id="KW-1133">Transmembrane helix</keyword>
<organism evidence="2 3">
    <name type="scientific">Amycolatopsis mediterranei (strain U-32)</name>
    <dbReference type="NCBI Taxonomy" id="749927"/>
    <lineage>
        <taxon>Bacteria</taxon>
        <taxon>Bacillati</taxon>
        <taxon>Actinomycetota</taxon>
        <taxon>Actinomycetes</taxon>
        <taxon>Pseudonocardiales</taxon>
        <taxon>Pseudonocardiaceae</taxon>
        <taxon>Amycolatopsis</taxon>
    </lineage>
</organism>
<dbReference type="GeneID" id="92873426"/>
<feature type="transmembrane region" description="Helical" evidence="1">
    <location>
        <begin position="28"/>
        <end position="47"/>
    </location>
</feature>
<evidence type="ECO:0000313" key="2">
    <source>
        <dbReference type="EMBL" id="ADJ47501.1"/>
    </source>
</evidence>
<name>A0A0H3DA27_AMYMU</name>
<dbReference type="KEGG" id="amd:AMED_5752"/>
<dbReference type="PATRIC" id="fig|749927.5.peg.5973"/>
<reference evidence="2 3" key="1">
    <citation type="journal article" date="2010" name="Cell Res.">
        <title>Complete genome sequence of the rifamycin SV-producing Amycolatopsis mediterranei U32 revealed its genetic characteristics in phylogeny and metabolism.</title>
        <authorList>
            <person name="Zhao W."/>
            <person name="Zhong Y."/>
            <person name="Yuan H."/>
            <person name="Wang J."/>
            <person name="Zheng H."/>
            <person name="Wang Y."/>
            <person name="Cen X."/>
            <person name="Xu F."/>
            <person name="Bai J."/>
            <person name="Han X."/>
            <person name="Lu G."/>
            <person name="Zhu Y."/>
            <person name="Shao Z."/>
            <person name="Yan H."/>
            <person name="Li C."/>
            <person name="Peng N."/>
            <person name="Zhang Z."/>
            <person name="Zhang Y."/>
            <person name="Lin W."/>
            <person name="Fan Y."/>
            <person name="Qin Z."/>
            <person name="Hu Y."/>
            <person name="Zhu B."/>
            <person name="Wang S."/>
            <person name="Ding X."/>
            <person name="Zhao G.P."/>
        </authorList>
    </citation>
    <scope>NUCLEOTIDE SEQUENCE [LARGE SCALE GENOMIC DNA]</scope>
    <source>
        <strain evidence="3">U-32</strain>
    </source>
</reference>
<dbReference type="Proteomes" id="UP000000328">
    <property type="component" value="Chromosome"/>
</dbReference>
<accession>A0A0H3DA27</accession>
<gene>
    <name evidence="2" type="ordered locus">AMED_5752</name>
</gene>
<dbReference type="HOGENOM" id="CLU_2875795_0_0_11"/>
<evidence type="ECO:0000313" key="3">
    <source>
        <dbReference type="Proteomes" id="UP000000328"/>
    </source>
</evidence>
<sequence>MKINLFFCGVAGPPLILLANQLTGEFQWVPTVIDAVVTVGLIVFLVMTRSARFDHQPGERRQD</sequence>
<dbReference type="RefSeq" id="WP_013227559.1">
    <property type="nucleotide sequence ID" value="NC_014318.1"/>
</dbReference>
<keyword evidence="1" id="KW-0472">Membrane</keyword>
<dbReference type="AlphaFoldDB" id="A0A0H3DA27"/>